<accession>A0A9N9HZ49</accession>
<dbReference type="EMBL" id="CAJVPS010023187">
    <property type="protein sequence ID" value="CAG8712831.1"/>
    <property type="molecule type" value="Genomic_DNA"/>
</dbReference>
<dbReference type="AlphaFoldDB" id="A0A9N9HZ49"/>
<comment type="caution">
    <text evidence="1">The sequence shown here is derived from an EMBL/GenBank/DDBJ whole genome shotgun (WGS) entry which is preliminary data.</text>
</comment>
<dbReference type="SUPFAM" id="SSF46689">
    <property type="entry name" value="Homeodomain-like"/>
    <property type="match status" value="1"/>
</dbReference>
<keyword evidence="2" id="KW-1185">Reference proteome</keyword>
<organism evidence="1 2">
    <name type="scientific">Ambispora leptoticha</name>
    <dbReference type="NCBI Taxonomy" id="144679"/>
    <lineage>
        <taxon>Eukaryota</taxon>
        <taxon>Fungi</taxon>
        <taxon>Fungi incertae sedis</taxon>
        <taxon>Mucoromycota</taxon>
        <taxon>Glomeromycotina</taxon>
        <taxon>Glomeromycetes</taxon>
        <taxon>Archaeosporales</taxon>
        <taxon>Ambisporaceae</taxon>
        <taxon>Ambispora</taxon>
    </lineage>
</organism>
<name>A0A9N9HZ49_9GLOM</name>
<proteinExistence type="predicted"/>
<dbReference type="OrthoDB" id="2420879at2759"/>
<protein>
    <submittedName>
        <fullName evidence="1">6413_t:CDS:1</fullName>
    </submittedName>
</protein>
<dbReference type="Gene3D" id="1.10.10.10">
    <property type="entry name" value="Winged helix-like DNA-binding domain superfamily/Winged helix DNA-binding domain"/>
    <property type="match status" value="1"/>
</dbReference>
<reference evidence="1" key="1">
    <citation type="submission" date="2021-06" db="EMBL/GenBank/DDBJ databases">
        <authorList>
            <person name="Kallberg Y."/>
            <person name="Tangrot J."/>
            <person name="Rosling A."/>
        </authorList>
    </citation>
    <scope>NUCLEOTIDE SEQUENCE</scope>
    <source>
        <strain evidence="1">FL130A</strain>
    </source>
</reference>
<dbReference type="Proteomes" id="UP000789508">
    <property type="component" value="Unassembled WGS sequence"/>
</dbReference>
<sequence length="79" mass="8844">MARKIQQRTNIGLSTIYYNLKKLKEKGNVAQKKGQGRPKKINSSIASAIGAHIRYNPTISVSDLVNKLKENSFIVGREM</sequence>
<evidence type="ECO:0000313" key="1">
    <source>
        <dbReference type="EMBL" id="CAG8712831.1"/>
    </source>
</evidence>
<evidence type="ECO:0000313" key="2">
    <source>
        <dbReference type="Proteomes" id="UP000789508"/>
    </source>
</evidence>
<dbReference type="InterPro" id="IPR009057">
    <property type="entry name" value="Homeodomain-like_sf"/>
</dbReference>
<dbReference type="InterPro" id="IPR036388">
    <property type="entry name" value="WH-like_DNA-bd_sf"/>
</dbReference>
<feature type="non-terminal residue" evidence="1">
    <location>
        <position position="79"/>
    </location>
</feature>
<gene>
    <name evidence="1" type="ORF">ALEPTO_LOCUS11965</name>
</gene>